<accession>A0A7W8J4V0</accession>
<dbReference type="GO" id="GO:0008168">
    <property type="term" value="F:methyltransferase activity"/>
    <property type="evidence" value="ECO:0007669"/>
    <property type="project" value="UniProtKB-KW"/>
</dbReference>
<protein>
    <submittedName>
        <fullName evidence="6">Protein-S-isoprenylcysteine O-methyltransferase Ste14</fullName>
    </submittedName>
</protein>
<evidence type="ECO:0000256" key="4">
    <source>
        <dbReference type="ARBA" id="ARBA00023136"/>
    </source>
</evidence>
<organism evidence="6 7">
    <name type="scientific">Tunturiibacter lichenicola</name>
    <dbReference type="NCBI Taxonomy" id="2051959"/>
    <lineage>
        <taxon>Bacteria</taxon>
        <taxon>Pseudomonadati</taxon>
        <taxon>Acidobacteriota</taxon>
        <taxon>Terriglobia</taxon>
        <taxon>Terriglobales</taxon>
        <taxon>Acidobacteriaceae</taxon>
        <taxon>Tunturiibacter</taxon>
    </lineage>
</organism>
<feature type="transmembrane region" description="Helical" evidence="5">
    <location>
        <begin position="168"/>
        <end position="187"/>
    </location>
</feature>
<dbReference type="GO" id="GO:0032259">
    <property type="term" value="P:methylation"/>
    <property type="evidence" value="ECO:0007669"/>
    <property type="project" value="UniProtKB-KW"/>
</dbReference>
<dbReference type="InterPro" id="IPR007318">
    <property type="entry name" value="Phopholipid_MeTrfase"/>
</dbReference>
<feature type="transmembrane region" description="Helical" evidence="5">
    <location>
        <begin position="12"/>
        <end position="30"/>
    </location>
</feature>
<feature type="transmembrane region" description="Helical" evidence="5">
    <location>
        <begin position="77"/>
        <end position="110"/>
    </location>
</feature>
<name>A0A7W8J4V0_9BACT</name>
<proteinExistence type="predicted"/>
<keyword evidence="2 5" id="KW-0812">Transmembrane</keyword>
<evidence type="ECO:0000256" key="1">
    <source>
        <dbReference type="ARBA" id="ARBA00004127"/>
    </source>
</evidence>
<dbReference type="Proteomes" id="UP000569092">
    <property type="component" value="Unassembled WGS sequence"/>
</dbReference>
<dbReference type="InterPro" id="IPR052527">
    <property type="entry name" value="Metal_cation-efflux_comp"/>
</dbReference>
<sequence>MSERTTWQRIARRIRVPLGFVFAAVFLWLARPTGKTMLLSLLLVVPGVWLRAYAAGYVRKNAELTFTGPYAYTRNPLYLGSMLIAFGFAAAAGSWVILIALTTLFAAIYIPTIQSEEAYLREHFADFDNYSAKVPRLLPRLTPATFPANQNASGGRFSWQQWQHHREYNALMGAGAIYLALAVRLFLHHRGVLESLR</sequence>
<evidence type="ECO:0000256" key="2">
    <source>
        <dbReference type="ARBA" id="ARBA00022692"/>
    </source>
</evidence>
<dbReference type="GO" id="GO:0012505">
    <property type="term" value="C:endomembrane system"/>
    <property type="evidence" value="ECO:0007669"/>
    <property type="project" value="UniProtKB-SubCell"/>
</dbReference>
<dbReference type="Gene3D" id="1.20.120.1630">
    <property type="match status" value="1"/>
</dbReference>
<dbReference type="PANTHER" id="PTHR43847:SF1">
    <property type="entry name" value="BLL3993 PROTEIN"/>
    <property type="match status" value="1"/>
</dbReference>
<dbReference type="EMBL" id="JACHDZ010000001">
    <property type="protein sequence ID" value="MBB5342568.1"/>
    <property type="molecule type" value="Genomic_DNA"/>
</dbReference>
<keyword evidence="4 5" id="KW-0472">Membrane</keyword>
<reference evidence="6 7" key="1">
    <citation type="submission" date="2020-08" db="EMBL/GenBank/DDBJ databases">
        <title>Genomic Encyclopedia of Type Strains, Phase IV (KMG-V): Genome sequencing to study the core and pangenomes of soil and plant-associated prokaryotes.</title>
        <authorList>
            <person name="Whitman W."/>
        </authorList>
    </citation>
    <scope>NUCLEOTIDE SEQUENCE [LARGE SCALE GENOMIC DNA]</scope>
    <source>
        <strain evidence="6 7">M8US30</strain>
    </source>
</reference>
<comment type="subcellular location">
    <subcellularLocation>
        <location evidence="1">Endomembrane system</location>
        <topology evidence="1">Multi-pass membrane protein</topology>
    </subcellularLocation>
</comment>
<evidence type="ECO:0000313" key="7">
    <source>
        <dbReference type="Proteomes" id="UP000569092"/>
    </source>
</evidence>
<keyword evidence="3 5" id="KW-1133">Transmembrane helix</keyword>
<evidence type="ECO:0000313" key="6">
    <source>
        <dbReference type="EMBL" id="MBB5342568.1"/>
    </source>
</evidence>
<evidence type="ECO:0000256" key="3">
    <source>
        <dbReference type="ARBA" id="ARBA00022989"/>
    </source>
</evidence>
<evidence type="ECO:0000256" key="5">
    <source>
        <dbReference type="SAM" id="Phobius"/>
    </source>
</evidence>
<dbReference type="AlphaFoldDB" id="A0A7W8J4V0"/>
<gene>
    <name evidence="6" type="ORF">HDF10_000518</name>
</gene>
<comment type="caution">
    <text evidence="6">The sequence shown here is derived from an EMBL/GenBank/DDBJ whole genome shotgun (WGS) entry which is preliminary data.</text>
</comment>
<dbReference type="Pfam" id="PF04191">
    <property type="entry name" value="PEMT"/>
    <property type="match status" value="1"/>
</dbReference>
<feature type="transmembrane region" description="Helical" evidence="5">
    <location>
        <begin position="36"/>
        <end position="56"/>
    </location>
</feature>
<dbReference type="PANTHER" id="PTHR43847">
    <property type="entry name" value="BLL3993 PROTEIN"/>
    <property type="match status" value="1"/>
</dbReference>